<dbReference type="PANTHER" id="PTHR33103:SF57">
    <property type="entry name" value="DUF674 FAMILY PROTEIN"/>
    <property type="match status" value="1"/>
</dbReference>
<sequence length="993" mass="112349">MAQSSTEPKFSLRLIIDEEKNKVVLAEAGKDFVQILFNFLTLPIGTIVRLLAKHRKSDPVTIGCLRNLYTSVVDMELDDFETDACKQMLLYPKNIREAQYRNFKLNIDTNESLKCFGCRFFSICRMCSNFNTSLCKCGKLMNEEISFLEYEENDVEGVFMRDKSSFIITDDLRLTDDSTSSLLQTLKDLGCADVSKLREQVLDIGLKEVMTLMQCVFTSNTPLTDAFLKNQSSNTVRKIYRKLSDDKGDEAEPDKVITIDAIVRKQDMKILYVECGEDFVDLLFTFLAIPLESIWEISGNSITIGRIGNLFRSFKDLSDNEVLSASKCMIPYYYRCQKQLLKIRTPTPRVYLGHCYSKTLSYSQSFYLTTKRTTKRMTFVDPKSDCCGRSKDGKGFVKRGTKFIVSDDLIVTPKISSSTFSVLKKFQILTDDLEVQAITISNADALNLLGASLVTSSALSSAFGNLIVKKPKEENKSFLIYLAFVFLSSITLMAKSSEEPKFSLRLIVDEEKNKVVLAEACRNFVDVLFSLLTLPMGTIVRLLENHRKSEPVTLGCFNNLYRSVVDMGSDCFETEACKQMLVYPKSVKDLQCKRLKLNINPTEDIKCFKCSSYCGLYSNFSTSKCRCGKFMNEEIQLENEEQDLGRFQDDDNGVFVSGRCSFVLTDDLEVSVKSTELVLNKLKSLGCADVGKLGERLLDIGVKEVLTLLGCIFSSNAPLKDIFLNKKITQGATKFYKSQSPCLEKKEDEAEPEKVVTLKAFVRKQDMKILFVECGEEFVELLFSFIAVPLESAWEISGSSISLGCIGNMCRTFRDLNEETQMSTSTCALPSFYNFQMQLPGIITQQPPVYYRYRLYDYRQMNYGLTTNGNRTTYYRKDRIVRVDLKDPKSRGSDKSAQGFLKKATKCTVLDDLTITSMNSCSTVCLLKKLQSHADDLEVQVISISNAEALDLLRASLVTSSALSTTLWNLIAKKLKEETDLWDRVSKKVKEET</sequence>
<dbReference type="Proteomes" id="UP000516314">
    <property type="component" value="Chromosome 5"/>
</dbReference>
<dbReference type="EMBL" id="LR881470">
    <property type="protein sequence ID" value="CAD5330475.1"/>
    <property type="molecule type" value="Genomic_DNA"/>
</dbReference>
<name>A0A7G2F7I6_ARATH</name>
<dbReference type="Pfam" id="PF05056">
    <property type="entry name" value="DUF674"/>
    <property type="match status" value="2"/>
</dbReference>
<evidence type="ECO:0000313" key="1">
    <source>
        <dbReference type="EMBL" id="CAD5330475.1"/>
    </source>
</evidence>
<reference evidence="1 2" key="1">
    <citation type="submission" date="2020-09" db="EMBL/GenBank/DDBJ databases">
        <authorList>
            <person name="Ashkenazy H."/>
        </authorList>
    </citation>
    <scope>NUCLEOTIDE SEQUENCE [LARGE SCALE GENOMIC DNA]</scope>
    <source>
        <strain evidence="2">cv. Cdm-0</strain>
    </source>
</reference>
<dbReference type="InterPro" id="IPR007750">
    <property type="entry name" value="DUF674"/>
</dbReference>
<dbReference type="PANTHER" id="PTHR33103">
    <property type="entry name" value="OS01G0153900 PROTEIN"/>
    <property type="match status" value="1"/>
</dbReference>
<dbReference type="AlphaFoldDB" id="A0A7G2F7I6"/>
<proteinExistence type="predicted"/>
<accession>A0A7G2F7I6</accession>
<protein>
    <submittedName>
        <fullName evidence="1">(thale cress) hypothetical protein</fullName>
    </submittedName>
</protein>
<gene>
    <name evidence="1" type="ORF">AT9943_LOCUS18010</name>
</gene>
<evidence type="ECO:0000313" key="2">
    <source>
        <dbReference type="Proteomes" id="UP000516314"/>
    </source>
</evidence>
<organism evidence="1 2">
    <name type="scientific">Arabidopsis thaliana</name>
    <name type="common">Mouse-ear cress</name>
    <dbReference type="NCBI Taxonomy" id="3702"/>
    <lineage>
        <taxon>Eukaryota</taxon>
        <taxon>Viridiplantae</taxon>
        <taxon>Streptophyta</taxon>
        <taxon>Embryophyta</taxon>
        <taxon>Tracheophyta</taxon>
        <taxon>Spermatophyta</taxon>
        <taxon>Magnoliopsida</taxon>
        <taxon>eudicotyledons</taxon>
        <taxon>Gunneridae</taxon>
        <taxon>Pentapetalae</taxon>
        <taxon>rosids</taxon>
        <taxon>malvids</taxon>
        <taxon>Brassicales</taxon>
        <taxon>Brassicaceae</taxon>
        <taxon>Camelineae</taxon>
        <taxon>Arabidopsis</taxon>
    </lineage>
</organism>